<name>A0AAN6M4X1_9PLEO</name>
<keyword evidence="4" id="KW-0186">Copper</keyword>
<organism evidence="9 10">
    <name type="scientific">Pseudopithomyces chartarum</name>
    <dbReference type="NCBI Taxonomy" id="1892770"/>
    <lineage>
        <taxon>Eukaryota</taxon>
        <taxon>Fungi</taxon>
        <taxon>Dikarya</taxon>
        <taxon>Ascomycota</taxon>
        <taxon>Pezizomycotina</taxon>
        <taxon>Dothideomycetes</taxon>
        <taxon>Pleosporomycetidae</taxon>
        <taxon>Pleosporales</taxon>
        <taxon>Massarineae</taxon>
        <taxon>Didymosphaeriaceae</taxon>
        <taxon>Pseudopithomyces</taxon>
    </lineage>
</organism>
<dbReference type="AlphaFoldDB" id="A0AAN6M4X1"/>
<evidence type="ECO:0000259" key="7">
    <source>
        <dbReference type="Pfam" id="PF07731"/>
    </source>
</evidence>
<sequence>MENSERMGDESKCTAYFLQGTEMVSYLAMCGLFVFALSFIVHLYREAVLVSAGPVDARFVPEKALEGFKCEYPGYESCNSKDNRGCWVKKDGKTYDVDTDYESDIPIGTVRTFNLEITEKVISPDGFEKIAQVVNGQFPGPLIEACWGDTIIVNVKNTIKNNGTTVHFHGLRMFGENSYDGTNAITQCPIAQGDSFTHKFQLRQYGHSWYHSHYSSQYGEGTFGPVVIHGPSTANWDEEFAPIMVHDWHHANAYEAFTESLTASSPPKAGLLTLNGVGRNHELGTGSYFEQTFEKNRKYLLRIVNSAIDFHFHFSIDNHVLQVVSVDYVPIEPFWTNSLSVGIGQRYSFIVHANQTSSANGRYWMRTEYFDGSRGDSNYCQFPKENFPPDQTDRLRVGILNYGDAESGDPETSRWPATVGCKDTVSTPRVKWKITPPQNDVLKHAYHVGLDRNTQHHDAFRWTLGEQPQWLDYGNPTLLNLENKTWDAGYVVKPHSFDDVEGFAYIIINSGGGAKNLRGGTHPIHLHGHDFAILSQGDGEFNLDDPVYNTDNPPRRDTAMLGANGHLVLAYKTDNPGAWLLHCHIAWHTGSGMSLQIVERQESILNWIGEAALEPVKKGCENWAAHIAKHEDDPNVFDPDSQDDSGV</sequence>
<evidence type="ECO:0008006" key="11">
    <source>
        <dbReference type="Google" id="ProtNLM"/>
    </source>
</evidence>
<evidence type="ECO:0000313" key="10">
    <source>
        <dbReference type="Proteomes" id="UP001280581"/>
    </source>
</evidence>
<dbReference type="FunFam" id="2.60.40.420:FF:000045">
    <property type="entry name" value="Laccase 2"/>
    <property type="match status" value="1"/>
</dbReference>
<evidence type="ECO:0000313" key="9">
    <source>
        <dbReference type="EMBL" id="KAK3215853.1"/>
    </source>
</evidence>
<dbReference type="EMBL" id="WVTA01000002">
    <property type="protein sequence ID" value="KAK3215853.1"/>
    <property type="molecule type" value="Genomic_DNA"/>
</dbReference>
<evidence type="ECO:0000256" key="2">
    <source>
        <dbReference type="ARBA" id="ARBA00022723"/>
    </source>
</evidence>
<accession>A0AAN6M4X1</accession>
<dbReference type="PROSITE" id="PS00079">
    <property type="entry name" value="MULTICOPPER_OXIDASE1"/>
    <property type="match status" value="1"/>
</dbReference>
<dbReference type="InterPro" id="IPR002355">
    <property type="entry name" value="Cu_oxidase_Cu_BS"/>
</dbReference>
<dbReference type="FunFam" id="2.60.40.420:FF:000021">
    <property type="entry name" value="Extracellular dihydrogeodin oxidase/laccase"/>
    <property type="match status" value="1"/>
</dbReference>
<dbReference type="PANTHER" id="PTHR11709">
    <property type="entry name" value="MULTI-COPPER OXIDASE"/>
    <property type="match status" value="1"/>
</dbReference>
<dbReference type="InterPro" id="IPR011706">
    <property type="entry name" value="Cu-oxidase_C"/>
</dbReference>
<keyword evidence="3" id="KW-0560">Oxidoreductase</keyword>
<dbReference type="Gene3D" id="2.60.40.420">
    <property type="entry name" value="Cupredoxins - blue copper proteins"/>
    <property type="match status" value="3"/>
</dbReference>
<dbReference type="Pfam" id="PF07731">
    <property type="entry name" value="Cu-oxidase_2"/>
    <property type="match status" value="1"/>
</dbReference>
<evidence type="ECO:0000259" key="6">
    <source>
        <dbReference type="Pfam" id="PF00394"/>
    </source>
</evidence>
<dbReference type="InterPro" id="IPR001117">
    <property type="entry name" value="Cu-oxidase_2nd"/>
</dbReference>
<feature type="transmembrane region" description="Helical" evidence="5">
    <location>
        <begin position="24"/>
        <end position="44"/>
    </location>
</feature>
<dbReference type="PROSITE" id="PS00080">
    <property type="entry name" value="MULTICOPPER_OXIDASE2"/>
    <property type="match status" value="1"/>
</dbReference>
<feature type="domain" description="Plastocyanin-like" evidence="7">
    <location>
        <begin position="516"/>
        <end position="602"/>
    </location>
</feature>
<proteinExistence type="inferred from homology"/>
<evidence type="ECO:0000259" key="8">
    <source>
        <dbReference type="Pfam" id="PF07732"/>
    </source>
</evidence>
<reference evidence="9 10" key="1">
    <citation type="submission" date="2021-02" db="EMBL/GenBank/DDBJ databases">
        <title>Genome assembly of Pseudopithomyces chartarum.</title>
        <authorList>
            <person name="Jauregui R."/>
            <person name="Singh J."/>
            <person name="Voisey C."/>
        </authorList>
    </citation>
    <scope>NUCLEOTIDE SEQUENCE [LARGE SCALE GENOMIC DNA]</scope>
    <source>
        <strain evidence="9 10">AGR01</strain>
    </source>
</reference>
<evidence type="ECO:0000256" key="5">
    <source>
        <dbReference type="SAM" id="Phobius"/>
    </source>
</evidence>
<comment type="similarity">
    <text evidence="1">Belongs to the multicopper oxidase family.</text>
</comment>
<protein>
    <recommendedName>
        <fullName evidence="11">Laccase</fullName>
    </recommendedName>
</protein>
<dbReference type="CDD" id="cd13880">
    <property type="entry name" value="CuRO_2_MaLCC_like"/>
    <property type="match status" value="1"/>
</dbReference>
<keyword evidence="10" id="KW-1185">Reference proteome</keyword>
<dbReference type="InterPro" id="IPR045087">
    <property type="entry name" value="Cu-oxidase_fam"/>
</dbReference>
<dbReference type="InterPro" id="IPR008972">
    <property type="entry name" value="Cupredoxin"/>
</dbReference>
<keyword evidence="5" id="KW-1133">Transmembrane helix</keyword>
<dbReference type="Pfam" id="PF00394">
    <property type="entry name" value="Cu-oxidase"/>
    <property type="match status" value="1"/>
</dbReference>
<dbReference type="SUPFAM" id="SSF49503">
    <property type="entry name" value="Cupredoxins"/>
    <property type="match status" value="3"/>
</dbReference>
<dbReference type="GO" id="GO:0005507">
    <property type="term" value="F:copper ion binding"/>
    <property type="evidence" value="ECO:0007669"/>
    <property type="project" value="InterPro"/>
</dbReference>
<dbReference type="CDD" id="cd13901">
    <property type="entry name" value="CuRO_3_MaLCC_like"/>
    <property type="match status" value="1"/>
</dbReference>
<dbReference type="PANTHER" id="PTHR11709:SF71">
    <property type="entry name" value="OXIDOREDUCTASE TPCJ"/>
    <property type="match status" value="1"/>
</dbReference>
<keyword evidence="5" id="KW-0472">Membrane</keyword>
<keyword evidence="5" id="KW-0812">Transmembrane</keyword>
<feature type="domain" description="Plastocyanin-like" evidence="6">
    <location>
        <begin position="241"/>
        <end position="372"/>
    </location>
</feature>
<dbReference type="InterPro" id="IPR033138">
    <property type="entry name" value="Cu_oxidase_CS"/>
</dbReference>
<evidence type="ECO:0000256" key="1">
    <source>
        <dbReference type="ARBA" id="ARBA00010609"/>
    </source>
</evidence>
<evidence type="ECO:0000256" key="4">
    <source>
        <dbReference type="ARBA" id="ARBA00023008"/>
    </source>
</evidence>
<dbReference type="Proteomes" id="UP001280581">
    <property type="component" value="Unassembled WGS sequence"/>
</dbReference>
<feature type="domain" description="Plastocyanin-like" evidence="8">
    <location>
        <begin position="117"/>
        <end position="231"/>
    </location>
</feature>
<gene>
    <name evidence="9" type="ORF">GRF29_8g1278972</name>
</gene>
<evidence type="ECO:0000256" key="3">
    <source>
        <dbReference type="ARBA" id="ARBA00023002"/>
    </source>
</evidence>
<dbReference type="InterPro" id="IPR011707">
    <property type="entry name" value="Cu-oxidase-like_N"/>
</dbReference>
<keyword evidence="2" id="KW-0479">Metal-binding</keyword>
<dbReference type="GO" id="GO:0016491">
    <property type="term" value="F:oxidoreductase activity"/>
    <property type="evidence" value="ECO:0007669"/>
    <property type="project" value="UniProtKB-KW"/>
</dbReference>
<dbReference type="CDD" id="cd13854">
    <property type="entry name" value="CuRO_1_MaLCC_like"/>
    <property type="match status" value="1"/>
</dbReference>
<comment type="caution">
    <text evidence="9">The sequence shown here is derived from an EMBL/GenBank/DDBJ whole genome shotgun (WGS) entry which is preliminary data.</text>
</comment>
<dbReference type="Pfam" id="PF07732">
    <property type="entry name" value="Cu-oxidase_3"/>
    <property type="match status" value="1"/>
</dbReference>